<dbReference type="AlphaFoldDB" id="A0A8J2L8R0"/>
<evidence type="ECO:0000313" key="5">
    <source>
        <dbReference type="Proteomes" id="UP000708208"/>
    </source>
</evidence>
<keyword evidence="2" id="KW-0560">Oxidoreductase</keyword>
<feature type="domain" description="FMN hydroxy acid dehydrogenase" evidence="3">
    <location>
        <begin position="48"/>
        <end position="158"/>
    </location>
</feature>
<dbReference type="Proteomes" id="UP000708208">
    <property type="component" value="Unassembled WGS sequence"/>
</dbReference>
<organism evidence="4 5">
    <name type="scientific">Allacma fusca</name>
    <dbReference type="NCBI Taxonomy" id="39272"/>
    <lineage>
        <taxon>Eukaryota</taxon>
        <taxon>Metazoa</taxon>
        <taxon>Ecdysozoa</taxon>
        <taxon>Arthropoda</taxon>
        <taxon>Hexapoda</taxon>
        <taxon>Collembola</taxon>
        <taxon>Symphypleona</taxon>
        <taxon>Sminthuridae</taxon>
        <taxon>Allacma</taxon>
    </lineage>
</organism>
<reference evidence="4" key="1">
    <citation type="submission" date="2021-06" db="EMBL/GenBank/DDBJ databases">
        <authorList>
            <person name="Hodson N. C."/>
            <person name="Mongue J. A."/>
            <person name="Jaron S. K."/>
        </authorList>
    </citation>
    <scope>NUCLEOTIDE SEQUENCE</scope>
</reference>
<protein>
    <recommendedName>
        <fullName evidence="3">FMN hydroxy acid dehydrogenase domain-containing protein</fullName>
    </recommendedName>
</protein>
<sequence>MPGRWMLELIVRDIFKDLRNTTLSQNLFKILFQVYEMPEAIQMEKEILDFGKLICVADFEKAASKILTNNTYEYYKSGADDGYVLADNKLAYKRWFIKPRILRNVTTRHLNSKVLNGPVAFPIGCSPTAMQKLAHPLGELGIVKGNSIKCPVGNSIKR</sequence>
<name>A0A8J2L8R0_9HEXA</name>
<keyword evidence="5" id="KW-1185">Reference proteome</keyword>
<evidence type="ECO:0000256" key="1">
    <source>
        <dbReference type="ARBA" id="ARBA00001917"/>
    </source>
</evidence>
<dbReference type="EMBL" id="CAJVCH010543087">
    <property type="protein sequence ID" value="CAG7827343.1"/>
    <property type="molecule type" value="Genomic_DNA"/>
</dbReference>
<dbReference type="PANTHER" id="PTHR10578">
    <property type="entry name" value="S -2-HYDROXY-ACID OXIDASE-RELATED"/>
    <property type="match status" value="1"/>
</dbReference>
<dbReference type="GO" id="GO:0005782">
    <property type="term" value="C:peroxisomal matrix"/>
    <property type="evidence" value="ECO:0007669"/>
    <property type="project" value="TreeGrafter"/>
</dbReference>
<gene>
    <name evidence="4" type="ORF">AFUS01_LOCUS37334</name>
</gene>
<dbReference type="GO" id="GO:0001561">
    <property type="term" value="P:fatty acid alpha-oxidation"/>
    <property type="evidence" value="ECO:0007669"/>
    <property type="project" value="TreeGrafter"/>
</dbReference>
<dbReference type="PANTHER" id="PTHR10578:SF149">
    <property type="entry name" value="2-HYDROXYACID OXIDASE 2"/>
    <property type="match status" value="1"/>
</dbReference>
<evidence type="ECO:0000313" key="4">
    <source>
        <dbReference type="EMBL" id="CAG7827343.1"/>
    </source>
</evidence>
<dbReference type="InterPro" id="IPR037396">
    <property type="entry name" value="FMN_HAD"/>
</dbReference>
<accession>A0A8J2L8R0</accession>
<dbReference type="InterPro" id="IPR000262">
    <property type="entry name" value="FMN-dep_DH"/>
</dbReference>
<comment type="caution">
    <text evidence="4">The sequence shown here is derived from an EMBL/GenBank/DDBJ whole genome shotgun (WGS) entry which is preliminary data.</text>
</comment>
<evidence type="ECO:0000259" key="3">
    <source>
        <dbReference type="PROSITE" id="PS51349"/>
    </source>
</evidence>
<dbReference type="OrthoDB" id="25826at2759"/>
<proteinExistence type="predicted"/>
<evidence type="ECO:0000256" key="2">
    <source>
        <dbReference type="ARBA" id="ARBA00023002"/>
    </source>
</evidence>
<comment type="cofactor">
    <cofactor evidence="1">
        <name>FMN</name>
        <dbReference type="ChEBI" id="CHEBI:58210"/>
    </cofactor>
</comment>
<dbReference type="Pfam" id="PF01070">
    <property type="entry name" value="FMN_dh"/>
    <property type="match status" value="1"/>
</dbReference>
<dbReference type="GO" id="GO:0003973">
    <property type="term" value="F:(S)-2-hydroxy-acid oxidase activity"/>
    <property type="evidence" value="ECO:0007669"/>
    <property type="project" value="TreeGrafter"/>
</dbReference>
<dbReference type="PROSITE" id="PS51349">
    <property type="entry name" value="FMN_HYDROXY_ACID_DH_2"/>
    <property type="match status" value="1"/>
</dbReference>